<evidence type="ECO:0000313" key="5">
    <source>
        <dbReference type="Proteomes" id="UP001356428"/>
    </source>
</evidence>
<accession>A0ABZ1EX56</accession>
<keyword evidence="2" id="KW-0067">ATP-binding</keyword>
<sequence length="942" mass="100024">MLYGRTTEQARLARLLAEARAGRSGALLLRGEAGIGKTALLDWLAGTAAAQAGGETAGDGETTGPLETTGDGRELRVLRVTGVEPEADLAFGGLVQLLWPVQDRLNALPEPQAAALRAILGTGREQRGPDRFLTGLAVLTVLADLAEDGPLLCLVDDAQWLDRATAEALLFAARRLAAEGVAIVLAGRDDNDFTAPGIPELPLPRLDFDDASRLLADRGRAPALHSQIITESAGNPLALIEFDAARSDQPHQHAPLPVADRVSSAFRTRIGGLPERTRLMMLIAAAEARGDLPLLLRASELLGVGIGDLAEAERTGLMYVMDGAVTFRHPLIASATYQGAVLARRIAVHRALAEAATDPDCRARHLLAVATGPDEEAALELAAAAGRARGRTAYAAASGLFGQAARLTTDPRQRTSWLAEAAALALAAGHAAQADRLAEEAEELADEPAAGASVASAAGARVTSAARARVTSAARARVTSVRAAVAFERGDRNEAAHGLLARVGDAAAPEAAGLLRTAAAYGWLAGDADAVRTAAGRLATAVGTADPLVEGLARLCDDDAEHGLPPLTRFLERRPDAAGPRDTDEQAVRMLALTCGLILGDDEAAHGLASAEVRRCRSQALIGELPYALDVLAQAQLLAGHHRDAEAAVTEAEEIARDTGMRRRLVHLGAVRARMAAIEGDARRVRELADATPPALRTGVDCALVLLDLGLGDFGSAIGRLDPPPPGPDRYTWLSLSTAADQIEAAVRLGQPERAEEALRHCESWARATTAPWAQAVALRCRALIEDRPEPYAQALHLHEKGGRPFERARTELLYGEWLRRARRPNEARDVLRSALATFERLRAEPWTRRTAAELRAAGERRVIARAPAENPIDRLTPQELQVVRLARGGSSSREIAAQLFLSRRTVEHHLYKAYPKLGVGSRRELALLDLGRAGLSWDGLS</sequence>
<dbReference type="Pfam" id="PF13191">
    <property type="entry name" value="AAA_16"/>
    <property type="match status" value="1"/>
</dbReference>
<dbReference type="Gene3D" id="1.10.10.10">
    <property type="entry name" value="Winged helix-like DNA-binding domain superfamily/Winged helix DNA-binding domain"/>
    <property type="match status" value="1"/>
</dbReference>
<dbReference type="SMART" id="SM00421">
    <property type="entry name" value="HTH_LUXR"/>
    <property type="match status" value="1"/>
</dbReference>
<dbReference type="Proteomes" id="UP001356428">
    <property type="component" value="Chromosome"/>
</dbReference>
<dbReference type="SUPFAM" id="SSF52540">
    <property type="entry name" value="P-loop containing nucleoside triphosphate hydrolases"/>
    <property type="match status" value="1"/>
</dbReference>
<evidence type="ECO:0000313" key="4">
    <source>
        <dbReference type="EMBL" id="WSB08720.1"/>
    </source>
</evidence>
<dbReference type="Pfam" id="PF00196">
    <property type="entry name" value="GerE"/>
    <property type="match status" value="1"/>
</dbReference>
<gene>
    <name evidence="4" type="ORF">OG849_16430</name>
</gene>
<name>A0ABZ1EX56_9ACTN</name>
<organism evidence="4 5">
    <name type="scientific">Streptomyces cyaneofuscatus</name>
    <dbReference type="NCBI Taxonomy" id="66883"/>
    <lineage>
        <taxon>Bacteria</taxon>
        <taxon>Bacillati</taxon>
        <taxon>Actinomycetota</taxon>
        <taxon>Actinomycetes</taxon>
        <taxon>Kitasatosporales</taxon>
        <taxon>Streptomycetaceae</taxon>
        <taxon>Streptomyces</taxon>
    </lineage>
</organism>
<dbReference type="PANTHER" id="PTHR16305">
    <property type="entry name" value="TESTICULAR SOLUBLE ADENYLYL CYCLASE"/>
    <property type="match status" value="1"/>
</dbReference>
<keyword evidence="5" id="KW-1185">Reference proteome</keyword>
<evidence type="ECO:0000256" key="1">
    <source>
        <dbReference type="ARBA" id="ARBA00022741"/>
    </source>
</evidence>
<dbReference type="PRINTS" id="PR00038">
    <property type="entry name" value="HTHLUXR"/>
</dbReference>
<dbReference type="PROSITE" id="PS50043">
    <property type="entry name" value="HTH_LUXR_2"/>
    <property type="match status" value="1"/>
</dbReference>
<dbReference type="InterPro" id="IPR036388">
    <property type="entry name" value="WH-like_DNA-bd_sf"/>
</dbReference>
<dbReference type="InterPro" id="IPR041664">
    <property type="entry name" value="AAA_16"/>
</dbReference>
<evidence type="ECO:0000256" key="2">
    <source>
        <dbReference type="ARBA" id="ARBA00022840"/>
    </source>
</evidence>
<dbReference type="SUPFAM" id="SSF46894">
    <property type="entry name" value="C-terminal effector domain of the bipartite response regulators"/>
    <property type="match status" value="1"/>
</dbReference>
<feature type="domain" description="HTH luxR-type" evidence="3">
    <location>
        <begin position="869"/>
        <end position="934"/>
    </location>
</feature>
<dbReference type="InterPro" id="IPR027417">
    <property type="entry name" value="P-loop_NTPase"/>
</dbReference>
<dbReference type="EMBL" id="CP109083">
    <property type="protein sequence ID" value="WSB08720.1"/>
    <property type="molecule type" value="Genomic_DNA"/>
</dbReference>
<dbReference type="PANTHER" id="PTHR16305:SF35">
    <property type="entry name" value="TRANSCRIPTIONAL ACTIVATOR DOMAIN"/>
    <property type="match status" value="1"/>
</dbReference>
<keyword evidence="1" id="KW-0547">Nucleotide-binding</keyword>
<proteinExistence type="predicted"/>
<protein>
    <submittedName>
        <fullName evidence="4">AAA family ATPase</fullName>
    </submittedName>
</protein>
<dbReference type="RefSeq" id="WP_326704931.1">
    <property type="nucleotide sequence ID" value="NZ_CP109083.1"/>
</dbReference>
<dbReference type="InterPro" id="IPR000792">
    <property type="entry name" value="Tscrpt_reg_LuxR_C"/>
</dbReference>
<evidence type="ECO:0000259" key="3">
    <source>
        <dbReference type="PROSITE" id="PS50043"/>
    </source>
</evidence>
<dbReference type="InterPro" id="IPR016032">
    <property type="entry name" value="Sig_transdc_resp-reg_C-effctor"/>
</dbReference>
<reference evidence="4 5" key="1">
    <citation type="submission" date="2022-10" db="EMBL/GenBank/DDBJ databases">
        <title>The complete genomes of actinobacterial strains from the NBC collection.</title>
        <authorList>
            <person name="Joergensen T.S."/>
            <person name="Alvarez Arevalo M."/>
            <person name="Sterndorff E.B."/>
            <person name="Faurdal D."/>
            <person name="Vuksanovic O."/>
            <person name="Mourched A.-S."/>
            <person name="Charusanti P."/>
            <person name="Shaw S."/>
            <person name="Blin K."/>
            <person name="Weber T."/>
        </authorList>
    </citation>
    <scope>NUCLEOTIDE SEQUENCE [LARGE SCALE GENOMIC DNA]</scope>
    <source>
        <strain evidence="4 5">NBC 01792</strain>
    </source>
</reference>
<dbReference type="CDD" id="cd06170">
    <property type="entry name" value="LuxR_C_like"/>
    <property type="match status" value="1"/>
</dbReference>